<name>A0ABD3JP05_EUCGL</name>
<sequence>MNRRLENATEPASSRGGVHSSDAIEESTSRRVPRAGRSVLLPSEVFRLLRVLRGGRRNEEFKHTSSEELLEAIGNGAALLVRQEINNAVSQDTGTAADVKDITEHPGPKQEEGNRGEETKAKDEDKEEEKHVEEEKEIEPEQELEPEMKPVVEEEEAEPGRCVSRDLPDRYFSPRRDEEALEGNVSEGLSSEYNSPWHEPVKEGEYGKVVVQEKNPTGLEKAEEWKKEIDSAPDEEVVADLASGEVAKSN</sequence>
<dbReference type="AlphaFoldDB" id="A0ABD3JP05"/>
<dbReference type="EMBL" id="JBJKBG010000008">
    <property type="protein sequence ID" value="KAL3727566.1"/>
    <property type="molecule type" value="Genomic_DNA"/>
</dbReference>
<reference evidence="2 3" key="1">
    <citation type="submission" date="2024-11" db="EMBL/GenBank/DDBJ databases">
        <title>Chromosome-level genome assembly of Eucalyptus globulus Labill. provides insights into its genome evolution.</title>
        <authorList>
            <person name="Li X."/>
        </authorList>
    </citation>
    <scope>NUCLEOTIDE SEQUENCE [LARGE SCALE GENOMIC DNA]</scope>
    <source>
        <strain evidence="2">CL2024</strain>
        <tissue evidence="2">Fresh tender leaves</tissue>
    </source>
</reference>
<comment type="caution">
    <text evidence="2">The sequence shown here is derived from an EMBL/GenBank/DDBJ whole genome shotgun (WGS) entry which is preliminary data.</text>
</comment>
<feature type="compositionally biased region" description="Acidic residues" evidence="1">
    <location>
        <begin position="135"/>
        <end position="145"/>
    </location>
</feature>
<evidence type="ECO:0000313" key="3">
    <source>
        <dbReference type="Proteomes" id="UP001634007"/>
    </source>
</evidence>
<evidence type="ECO:0000256" key="1">
    <source>
        <dbReference type="SAM" id="MobiDB-lite"/>
    </source>
</evidence>
<organism evidence="2 3">
    <name type="scientific">Eucalyptus globulus</name>
    <name type="common">Tasmanian blue gum</name>
    <dbReference type="NCBI Taxonomy" id="34317"/>
    <lineage>
        <taxon>Eukaryota</taxon>
        <taxon>Viridiplantae</taxon>
        <taxon>Streptophyta</taxon>
        <taxon>Embryophyta</taxon>
        <taxon>Tracheophyta</taxon>
        <taxon>Spermatophyta</taxon>
        <taxon>Magnoliopsida</taxon>
        <taxon>eudicotyledons</taxon>
        <taxon>Gunneridae</taxon>
        <taxon>Pentapetalae</taxon>
        <taxon>rosids</taxon>
        <taxon>malvids</taxon>
        <taxon>Myrtales</taxon>
        <taxon>Myrtaceae</taxon>
        <taxon>Myrtoideae</taxon>
        <taxon>Eucalypteae</taxon>
        <taxon>Eucalyptus</taxon>
    </lineage>
</organism>
<feature type="compositionally biased region" description="Basic and acidic residues" evidence="1">
    <location>
        <begin position="163"/>
        <end position="178"/>
    </location>
</feature>
<protein>
    <submittedName>
        <fullName evidence="2">Uncharacterized protein</fullName>
    </submittedName>
</protein>
<gene>
    <name evidence="2" type="ORF">ACJRO7_032322</name>
</gene>
<feature type="region of interest" description="Disordered" evidence="1">
    <location>
        <begin position="89"/>
        <end position="206"/>
    </location>
</feature>
<proteinExistence type="predicted"/>
<feature type="region of interest" description="Disordered" evidence="1">
    <location>
        <begin position="1"/>
        <end position="37"/>
    </location>
</feature>
<keyword evidence="3" id="KW-1185">Reference proteome</keyword>
<feature type="compositionally biased region" description="Basic and acidic residues" evidence="1">
    <location>
        <begin position="98"/>
        <end position="134"/>
    </location>
</feature>
<dbReference type="Proteomes" id="UP001634007">
    <property type="component" value="Unassembled WGS sequence"/>
</dbReference>
<accession>A0ABD3JP05</accession>
<evidence type="ECO:0000313" key="2">
    <source>
        <dbReference type="EMBL" id="KAL3727566.1"/>
    </source>
</evidence>